<dbReference type="EMBL" id="JAGEUA010000003">
    <property type="protein sequence ID" value="KAL0993417.1"/>
    <property type="molecule type" value="Genomic_DNA"/>
</dbReference>
<name>A0ABD0XRW6_UMBPY</name>
<reference evidence="1 2" key="1">
    <citation type="submission" date="2024-06" db="EMBL/GenBank/DDBJ databases">
        <authorList>
            <person name="Pan Q."/>
            <person name="Wen M."/>
            <person name="Jouanno E."/>
            <person name="Zahm M."/>
            <person name="Klopp C."/>
            <person name="Cabau C."/>
            <person name="Louis A."/>
            <person name="Berthelot C."/>
            <person name="Parey E."/>
            <person name="Roest Crollius H."/>
            <person name="Montfort J."/>
            <person name="Robinson-Rechavi M."/>
            <person name="Bouchez O."/>
            <person name="Lampietro C."/>
            <person name="Lopez Roques C."/>
            <person name="Donnadieu C."/>
            <person name="Postlethwait J."/>
            <person name="Bobe J."/>
            <person name="Verreycken H."/>
            <person name="Guiguen Y."/>
        </authorList>
    </citation>
    <scope>NUCLEOTIDE SEQUENCE [LARGE SCALE GENOMIC DNA]</scope>
    <source>
        <strain evidence="1">Up_M1</strain>
        <tissue evidence="1">Testis</tissue>
    </source>
</reference>
<gene>
    <name evidence="1" type="ORF">UPYG_G00107570</name>
</gene>
<evidence type="ECO:0000313" key="2">
    <source>
        <dbReference type="Proteomes" id="UP001557470"/>
    </source>
</evidence>
<dbReference type="AlphaFoldDB" id="A0ABD0XRW6"/>
<sequence>MWLQVLWSFIDGRPVMTNTGLISVTSHCHHLSCILACCSSLLILAIKLDRKLTPHRLQGVPDVFSLISSFVLWVRRMLETQEVFWLHSV</sequence>
<accession>A0ABD0XRW6</accession>
<organism evidence="1 2">
    <name type="scientific">Umbra pygmaea</name>
    <name type="common">Eastern mudminnow</name>
    <dbReference type="NCBI Taxonomy" id="75934"/>
    <lineage>
        <taxon>Eukaryota</taxon>
        <taxon>Metazoa</taxon>
        <taxon>Chordata</taxon>
        <taxon>Craniata</taxon>
        <taxon>Vertebrata</taxon>
        <taxon>Euteleostomi</taxon>
        <taxon>Actinopterygii</taxon>
        <taxon>Neopterygii</taxon>
        <taxon>Teleostei</taxon>
        <taxon>Protacanthopterygii</taxon>
        <taxon>Esociformes</taxon>
        <taxon>Umbridae</taxon>
        <taxon>Umbra</taxon>
    </lineage>
</organism>
<keyword evidence="2" id="KW-1185">Reference proteome</keyword>
<comment type="caution">
    <text evidence="1">The sequence shown here is derived from an EMBL/GenBank/DDBJ whole genome shotgun (WGS) entry which is preliminary data.</text>
</comment>
<protein>
    <submittedName>
        <fullName evidence="1">Uncharacterized protein</fullName>
    </submittedName>
</protein>
<proteinExistence type="predicted"/>
<evidence type="ECO:0000313" key="1">
    <source>
        <dbReference type="EMBL" id="KAL0993417.1"/>
    </source>
</evidence>
<dbReference type="Proteomes" id="UP001557470">
    <property type="component" value="Unassembled WGS sequence"/>
</dbReference>